<gene>
    <name evidence="3" type="ORF">Q7C36_011998</name>
</gene>
<evidence type="ECO:0000313" key="3">
    <source>
        <dbReference type="EMBL" id="KAK2843783.1"/>
    </source>
</evidence>
<keyword evidence="4" id="KW-1185">Reference proteome</keyword>
<comment type="caution">
    <text evidence="3">The sequence shown here is derived from an EMBL/GenBank/DDBJ whole genome shotgun (WGS) entry which is preliminary data.</text>
</comment>
<name>A0AA88SSJ3_TACVA</name>
<organism evidence="3 4">
    <name type="scientific">Tachysurus vachellii</name>
    <name type="common">Darkbarbel catfish</name>
    <name type="synonym">Pelteobagrus vachellii</name>
    <dbReference type="NCBI Taxonomy" id="175792"/>
    <lineage>
        <taxon>Eukaryota</taxon>
        <taxon>Metazoa</taxon>
        <taxon>Chordata</taxon>
        <taxon>Craniata</taxon>
        <taxon>Vertebrata</taxon>
        <taxon>Euteleostomi</taxon>
        <taxon>Actinopterygii</taxon>
        <taxon>Neopterygii</taxon>
        <taxon>Teleostei</taxon>
        <taxon>Ostariophysi</taxon>
        <taxon>Siluriformes</taxon>
        <taxon>Bagridae</taxon>
        <taxon>Tachysurus</taxon>
    </lineage>
</organism>
<feature type="transmembrane region" description="Helical" evidence="2">
    <location>
        <begin position="114"/>
        <end position="134"/>
    </location>
</feature>
<feature type="transmembrane region" description="Helical" evidence="2">
    <location>
        <begin position="90"/>
        <end position="108"/>
    </location>
</feature>
<evidence type="ECO:0000313" key="4">
    <source>
        <dbReference type="Proteomes" id="UP001187315"/>
    </source>
</evidence>
<keyword evidence="2" id="KW-0812">Transmembrane</keyword>
<dbReference type="Proteomes" id="UP001187315">
    <property type="component" value="Unassembled WGS sequence"/>
</dbReference>
<dbReference type="EMBL" id="JAVHJS010000011">
    <property type="protein sequence ID" value="KAK2843783.1"/>
    <property type="molecule type" value="Genomic_DNA"/>
</dbReference>
<protein>
    <submittedName>
        <fullName evidence="3">Uncharacterized protein</fullName>
    </submittedName>
</protein>
<evidence type="ECO:0000256" key="2">
    <source>
        <dbReference type="SAM" id="Phobius"/>
    </source>
</evidence>
<proteinExistence type="predicted"/>
<keyword evidence="2" id="KW-1133">Transmembrane helix</keyword>
<accession>A0AA88SSJ3</accession>
<keyword evidence="2" id="KW-0472">Membrane</keyword>
<feature type="compositionally biased region" description="Basic and acidic residues" evidence="1">
    <location>
        <begin position="9"/>
        <end position="22"/>
    </location>
</feature>
<dbReference type="AlphaFoldDB" id="A0AA88SSJ3"/>
<evidence type="ECO:0000256" key="1">
    <source>
        <dbReference type="SAM" id="MobiDB-lite"/>
    </source>
</evidence>
<sequence>MARHGMARLGERERGSEAEERRRDWLAGWRKYEAVAGPRLKDAELLRREMFEEDKRFKETMRRLREQLSNEEQKRRLAVNPIRCLSATRWIFILNLLLGAATNVIAVMRSEEVAVKWLTCFCITFVIFSCTALLELKILRRRLGQGMQDIGSVRAEGLIRSEVTGTEPSCGVTALENQFSSGF</sequence>
<feature type="region of interest" description="Disordered" evidence="1">
    <location>
        <begin position="1"/>
        <end position="22"/>
    </location>
</feature>
<reference evidence="3" key="1">
    <citation type="submission" date="2023-08" db="EMBL/GenBank/DDBJ databases">
        <title>Pelteobagrus vachellii genome.</title>
        <authorList>
            <person name="Liu H."/>
        </authorList>
    </citation>
    <scope>NUCLEOTIDE SEQUENCE</scope>
    <source>
        <strain evidence="3">PRFRI_2022a</strain>
        <tissue evidence="3">Muscle</tissue>
    </source>
</reference>